<dbReference type="Pfam" id="PF14326">
    <property type="entry name" value="DUF4384"/>
    <property type="match status" value="3"/>
</dbReference>
<evidence type="ECO:0000256" key="1">
    <source>
        <dbReference type="SAM" id="MobiDB-lite"/>
    </source>
</evidence>
<reference evidence="3" key="1">
    <citation type="journal article" date="2020" name="mSystems">
        <title>Genome- and Community-Level Interaction Insights into Carbon Utilization and Element Cycling Functions of Hydrothermarchaeota in Hydrothermal Sediment.</title>
        <authorList>
            <person name="Zhou Z."/>
            <person name="Liu Y."/>
            <person name="Xu W."/>
            <person name="Pan J."/>
            <person name="Luo Z.H."/>
            <person name="Li M."/>
        </authorList>
    </citation>
    <scope>NUCLEOTIDE SEQUENCE [LARGE SCALE GENOMIC DNA]</scope>
    <source>
        <strain evidence="3">SpSt-769</strain>
    </source>
</reference>
<feature type="compositionally biased region" description="Polar residues" evidence="1">
    <location>
        <begin position="188"/>
        <end position="200"/>
    </location>
</feature>
<feature type="domain" description="DUF4384" evidence="2">
    <location>
        <begin position="62"/>
        <end position="139"/>
    </location>
</feature>
<organism evidence="3">
    <name type="scientific">Desulfomonile tiedjei</name>
    <dbReference type="NCBI Taxonomy" id="2358"/>
    <lineage>
        <taxon>Bacteria</taxon>
        <taxon>Pseudomonadati</taxon>
        <taxon>Thermodesulfobacteriota</taxon>
        <taxon>Desulfomonilia</taxon>
        <taxon>Desulfomonilales</taxon>
        <taxon>Desulfomonilaceae</taxon>
        <taxon>Desulfomonile</taxon>
    </lineage>
</organism>
<dbReference type="EMBL" id="DTGT01000183">
    <property type="protein sequence ID" value="HGH60809.1"/>
    <property type="molecule type" value="Genomic_DNA"/>
</dbReference>
<feature type="domain" description="DUF4384" evidence="2">
    <location>
        <begin position="414"/>
        <end position="495"/>
    </location>
</feature>
<dbReference type="PANTHER" id="PTHR36194:SF1">
    <property type="entry name" value="S-LAYER-LIKE PROTEIN"/>
    <property type="match status" value="1"/>
</dbReference>
<gene>
    <name evidence="3" type="ORF">ENV54_05865</name>
</gene>
<evidence type="ECO:0000259" key="2">
    <source>
        <dbReference type="Pfam" id="PF14326"/>
    </source>
</evidence>
<proteinExistence type="predicted"/>
<feature type="domain" description="DUF4384" evidence="2">
    <location>
        <begin position="258"/>
        <end position="337"/>
    </location>
</feature>
<dbReference type="PROSITE" id="PS51257">
    <property type="entry name" value="PROKAR_LIPOPROTEIN"/>
    <property type="match status" value="1"/>
</dbReference>
<name>A0A7C4ES22_9BACT</name>
<accession>A0A7C4ES22</accession>
<dbReference type="PANTHER" id="PTHR36194">
    <property type="entry name" value="S-LAYER-LIKE PROTEIN"/>
    <property type="match status" value="1"/>
</dbReference>
<evidence type="ECO:0000313" key="3">
    <source>
        <dbReference type="EMBL" id="HGH60809.1"/>
    </source>
</evidence>
<dbReference type="InterPro" id="IPR025493">
    <property type="entry name" value="DUF4384"/>
</dbReference>
<feature type="region of interest" description="Disordered" evidence="1">
    <location>
        <begin position="188"/>
        <end position="226"/>
    </location>
</feature>
<dbReference type="AlphaFoldDB" id="A0A7C4ES22"/>
<sequence>MNVLRALLCVVAIWMASCNENPKADLGEEPVAKDIVAEVQSIQNANTDFQITVRPERESGKYKIGEEIGLIFTSNKDAYVNIIDIGASGKVHMIFPNAWHTSNKVEKGKTYRIPPKDAGFIFRVTPPPGTDFVKVIATLNKPDCVKEKYLEPKGQVYEIKEALLAIKDIQAELQKIDAKQWTEASTQITIEEGKQSQPSEQPLKPIEETRPPKPQGQLKSLESPDSGAKDIVAAAQKIRNDTKPVNVKLWIEADRTSFKTGEAVTFHFTADHDCYVTLIDIGTSGKVHQIFPNKWQESNKVEKGKTYAIPPAKSDFVFKVSGPGGTEYVKAIATLKPIQALGKAQMEPKGAFAEIKDAGLVLKDIAMELAEQDVRTWAEAEASFKIVAVEGPLPSVATAPARPSVVSLSTDKQTYKVGEPISFTFQTARDCYLTLIDIGSSGKVHIIFPNKFNRDNAMKAGIAHKIPSAEGGQALAYKIVSPPGTDTIKAICTFQPCKLLAGELSYDDQAFPTLGTKEEVIKQIRDALAKLEPAAHAETEVAIQVVP</sequence>
<comment type="caution">
    <text evidence="3">The sequence shown here is derived from an EMBL/GenBank/DDBJ whole genome shotgun (WGS) entry which is preliminary data.</text>
</comment>
<protein>
    <submittedName>
        <fullName evidence="3">DUF4384 domain-containing protein</fullName>
    </submittedName>
</protein>